<dbReference type="Pfam" id="PF01935">
    <property type="entry name" value="DUF87"/>
    <property type="match status" value="1"/>
</dbReference>
<keyword evidence="3" id="KW-1185">Reference proteome</keyword>
<keyword evidence="2" id="KW-0347">Helicase</keyword>
<dbReference type="OrthoDB" id="9806951at2"/>
<dbReference type="RefSeq" id="WP_107562161.1">
    <property type="nucleotide sequence ID" value="NZ_NVQC01000020.1"/>
</dbReference>
<feature type="domain" description="Helicase HerA central" evidence="1">
    <location>
        <begin position="152"/>
        <end position="411"/>
    </location>
</feature>
<dbReference type="PANTHER" id="PTHR42957:SF1">
    <property type="entry name" value="HELICASE MJ1565-RELATED"/>
    <property type="match status" value="1"/>
</dbReference>
<accession>A0A2T4TY36</accession>
<dbReference type="SUPFAM" id="SSF52540">
    <property type="entry name" value="P-loop containing nucleoside triphosphate hydrolases"/>
    <property type="match status" value="1"/>
</dbReference>
<proteinExistence type="predicted"/>
<keyword evidence="2" id="KW-0067">ATP-binding</keyword>
<dbReference type="PANTHER" id="PTHR42957">
    <property type="entry name" value="HELICASE MJ1565-RELATED"/>
    <property type="match status" value="1"/>
</dbReference>
<reference evidence="3" key="2">
    <citation type="journal article" date="2018" name="Environ. Microbiol.">
        <title>Bloom of a denitrifying methanotroph, 'Candidatus Methylomirabilis limnetica', in a deep stratified lake.</title>
        <authorList>
            <person name="Graf J.S."/>
            <person name="Mayr M.J."/>
            <person name="Marchant H.K."/>
            <person name="Tienken D."/>
            <person name="Hach P.F."/>
            <person name="Brand A."/>
            <person name="Schubert C.J."/>
            <person name="Kuypers M.M."/>
            <person name="Milucka J."/>
        </authorList>
    </citation>
    <scope>NUCLEOTIDE SEQUENCE [LARGE SCALE GENOMIC DNA]</scope>
    <source>
        <strain evidence="3">Zug</strain>
    </source>
</reference>
<dbReference type="Gene3D" id="3.40.50.300">
    <property type="entry name" value="P-loop containing nucleotide triphosphate hydrolases"/>
    <property type="match status" value="2"/>
</dbReference>
<name>A0A2T4TY36_9BACT</name>
<evidence type="ECO:0000313" key="2">
    <source>
        <dbReference type="EMBL" id="PTL36041.1"/>
    </source>
</evidence>
<evidence type="ECO:0000313" key="3">
    <source>
        <dbReference type="Proteomes" id="UP000241436"/>
    </source>
</evidence>
<protein>
    <submittedName>
        <fullName evidence="2">DNA helicase</fullName>
    </submittedName>
</protein>
<reference evidence="2 3" key="1">
    <citation type="submission" date="2017-09" db="EMBL/GenBank/DDBJ databases">
        <title>Bloom of a denitrifying methanotroph, Candidatus Methylomirabilis limnetica, in a deep stratified lake.</title>
        <authorList>
            <person name="Graf J.S."/>
            <person name="Marchant H.K."/>
            <person name="Tienken D."/>
            <person name="Hach P.F."/>
            <person name="Brand A."/>
            <person name="Schubert C.J."/>
            <person name="Kuypers M.M."/>
            <person name="Milucka J."/>
        </authorList>
    </citation>
    <scope>NUCLEOTIDE SEQUENCE [LARGE SCALE GENOMIC DNA]</scope>
    <source>
        <strain evidence="2 3">Zug</strain>
    </source>
</reference>
<dbReference type="GO" id="GO:0004386">
    <property type="term" value="F:helicase activity"/>
    <property type="evidence" value="ECO:0007669"/>
    <property type="project" value="UniProtKB-KW"/>
</dbReference>
<evidence type="ECO:0000259" key="1">
    <source>
        <dbReference type="Pfam" id="PF01935"/>
    </source>
</evidence>
<keyword evidence="2" id="KW-0547">Nucleotide-binding</keyword>
<dbReference type="EMBL" id="NVQC01000020">
    <property type="protein sequence ID" value="PTL36041.1"/>
    <property type="molecule type" value="Genomic_DNA"/>
</dbReference>
<dbReference type="InterPro" id="IPR027417">
    <property type="entry name" value="P-loop_NTPase"/>
</dbReference>
<dbReference type="Proteomes" id="UP000241436">
    <property type="component" value="Unassembled WGS sequence"/>
</dbReference>
<sequence length="585" mass="63608">MNADKRNPADPIENLAIGKIIEVDGSHVIAELDRGLTELSRVYAGETYPIGQFGSIVRIHFGRRLIYALVGRLRMKAEYESERGIPSQASADERVVEADLFGEGEWSQDAAGTTKLDFERGVATYPLPQQTVYLTPKSELRSIYGYKKGAVIQLGEHVGSGGAPCFADMNELLGKHTAVLGATGAGKSGAVAAIVHSILDRGAVAGHASWKPQIVVLDPHNEYGKAFTDHRRLSTDEGTLSLPYWLLDLDETIGLLVGKAEDAATSQSNIVKNALLTARMYSASKVLKLDAAKLTVDAPIPYFLGEPSGLDEFGAINGVKYETGLVGAINAQRPDNKDKKAHEGYNKVLRKLDSLMKDERLAFMMKSWSGAGDPMTDVLAQFLGDGVPVRIVDLSGVPNEVAGTASAAIARTLFSLKVWQTADERAMSPVLLVCEEAHRYVPNSGEAQYSAAQGAIRRIAKEGRKYGIGLMLVSQRPSEVEATVLSQCNSWLVLRITNEADREHVKGILPDSMAGLTKMLSGLRRQEAIFVGQAAMLPSRIMIRDLADEQLPKSNDIDFDKGWQNVGMSAEQLGVVASRWRYQKR</sequence>
<keyword evidence="2" id="KW-0378">Hydrolase</keyword>
<dbReference type="InterPro" id="IPR008571">
    <property type="entry name" value="HerA-like"/>
</dbReference>
<comment type="caution">
    <text evidence="2">The sequence shown here is derived from an EMBL/GenBank/DDBJ whole genome shotgun (WGS) entry which is preliminary data.</text>
</comment>
<dbReference type="InterPro" id="IPR002789">
    <property type="entry name" value="HerA_central"/>
</dbReference>
<dbReference type="AlphaFoldDB" id="A0A2T4TY36"/>
<organism evidence="2 3">
    <name type="scientific">Candidatus Methylomirabilis limnetica</name>
    <dbReference type="NCBI Taxonomy" id="2033718"/>
    <lineage>
        <taxon>Bacteria</taxon>
        <taxon>Candidatus Methylomirabilota</taxon>
        <taxon>Candidatus Methylomirabilia</taxon>
        <taxon>Candidatus Methylomirabilales</taxon>
        <taxon>Candidatus Methylomirabilaceae</taxon>
        <taxon>Candidatus Methylomirabilis</taxon>
    </lineage>
</organism>
<gene>
    <name evidence="2" type="ORF">CLG94_07015</name>
</gene>